<dbReference type="GO" id="GO:0004175">
    <property type="term" value="F:endopeptidase activity"/>
    <property type="evidence" value="ECO:0007669"/>
    <property type="project" value="UniProtKB-ARBA"/>
</dbReference>
<dbReference type="Pfam" id="PF02517">
    <property type="entry name" value="Rce1-like"/>
    <property type="match status" value="1"/>
</dbReference>
<dbReference type="EMBL" id="CP015208">
    <property type="protein sequence ID" value="AOY55834.1"/>
    <property type="molecule type" value="Genomic_DNA"/>
</dbReference>
<evidence type="ECO:0000256" key="1">
    <source>
        <dbReference type="SAM" id="Phobius"/>
    </source>
</evidence>
<dbReference type="Proteomes" id="UP000243784">
    <property type="component" value="Chromosome"/>
</dbReference>
<evidence type="ECO:0000259" key="2">
    <source>
        <dbReference type="Pfam" id="PF02517"/>
    </source>
</evidence>
<dbReference type="InterPro" id="IPR003675">
    <property type="entry name" value="Rce1/LyrA-like_dom"/>
</dbReference>
<keyword evidence="1" id="KW-1133">Transmembrane helix</keyword>
<gene>
    <name evidence="3" type="ORF">A4Z71_02260</name>
</gene>
<feature type="transmembrane region" description="Helical" evidence="1">
    <location>
        <begin position="7"/>
        <end position="32"/>
    </location>
</feature>
<accession>A0A1D9DYD9</accession>
<feature type="domain" description="CAAX prenyl protease 2/Lysostaphin resistance protein A-like" evidence="2">
    <location>
        <begin position="144"/>
        <end position="235"/>
    </location>
</feature>
<reference evidence="3 4" key="1">
    <citation type="journal article" date="2016" name="Biochim. Biophys. Acta">
        <title>Photochemical characterization of actinorhodopsin and its functional existence in the natural host.</title>
        <authorList>
            <person name="Nakamura S."/>
            <person name="Kikukawa T."/>
            <person name="Tamogami J."/>
            <person name="Kamiya M."/>
            <person name="Aizawa T."/>
            <person name="Hahn M.W."/>
            <person name="Ihara K."/>
            <person name="Kamo N."/>
            <person name="Demura M."/>
        </authorList>
    </citation>
    <scope>NUCLEOTIDE SEQUENCE [LARGE SCALE GENOMIC DNA]</scope>
    <source>
        <strain evidence="3 4">MWH-Dar1</strain>
    </source>
</reference>
<evidence type="ECO:0000313" key="4">
    <source>
        <dbReference type="Proteomes" id="UP000243784"/>
    </source>
</evidence>
<sequence>MANRRQLWFEIAVVFSLSLGASALYSIVALIAKLTAETTLAQQQTTINRSLSEREWLDFTYQFLGFALGLAPVALVVFLFYKESGKLRESFSSLGWQQPGRLSDLSRGFLLTAAIGIPGIGLYLSSLALGINSQVVPADLNKYWWTAPILLLLALKAALLEEFLVVGYLFNRLQLLGWSSNRIIAGSALFRASYHLYQGFGGFIGNLVMGFIFGWVYKKYGRLQILVVAHFLLDAFAFVGYSLLLPQLNQLLAG</sequence>
<dbReference type="STRING" id="535712.A4Z71_02260"/>
<keyword evidence="1" id="KW-0812">Transmembrane</keyword>
<dbReference type="OrthoDB" id="4453618at2"/>
<evidence type="ECO:0000313" key="3">
    <source>
        <dbReference type="EMBL" id="AOY55834.1"/>
    </source>
</evidence>
<name>A0A1D9DYD9_9MICO</name>
<organism evidence="3 4">
    <name type="scientific">Candidatus Rhodoluna planktonica</name>
    <dbReference type="NCBI Taxonomy" id="535712"/>
    <lineage>
        <taxon>Bacteria</taxon>
        <taxon>Bacillati</taxon>
        <taxon>Actinomycetota</taxon>
        <taxon>Actinomycetes</taxon>
        <taxon>Micrococcales</taxon>
        <taxon>Microbacteriaceae</taxon>
        <taxon>Luna cluster</taxon>
        <taxon>Luna-1 subcluster</taxon>
        <taxon>Rhodoluna</taxon>
    </lineage>
</organism>
<protein>
    <recommendedName>
        <fullName evidence="2">CAAX prenyl protease 2/Lysostaphin resistance protein A-like domain-containing protein</fullName>
    </recommendedName>
</protein>
<feature type="transmembrane region" description="Helical" evidence="1">
    <location>
        <begin position="223"/>
        <end position="244"/>
    </location>
</feature>
<feature type="transmembrane region" description="Helical" evidence="1">
    <location>
        <begin position="59"/>
        <end position="81"/>
    </location>
</feature>
<proteinExistence type="predicted"/>
<feature type="transmembrane region" description="Helical" evidence="1">
    <location>
        <begin position="196"/>
        <end position="217"/>
    </location>
</feature>
<feature type="transmembrane region" description="Helical" evidence="1">
    <location>
        <begin position="109"/>
        <end position="131"/>
    </location>
</feature>
<dbReference type="KEGG" id="rpla:A4Z71_02260"/>
<dbReference type="RefSeq" id="WP_070954346.1">
    <property type="nucleotide sequence ID" value="NZ_CP015208.1"/>
</dbReference>
<dbReference type="GO" id="GO:0080120">
    <property type="term" value="P:CAAX-box protein maturation"/>
    <property type="evidence" value="ECO:0007669"/>
    <property type="project" value="UniProtKB-ARBA"/>
</dbReference>
<dbReference type="AlphaFoldDB" id="A0A1D9DYD9"/>
<keyword evidence="4" id="KW-1185">Reference proteome</keyword>
<keyword evidence="1" id="KW-0472">Membrane</keyword>